<sequence length="130" mass="14349">MKIPFPLDEALSPYLSSNPLSLPLYHISAPKPFLLSSILSKPTLTSQRDRGNEEVDFGVGFVTRIDVGAVFWMVVGAIFWIVVIAGNFSSRSRERIRKTVEKVMAIGVIDRVNVVIALVVCLSLSRSSRS</sequence>
<feature type="transmembrane region" description="Helical" evidence="1">
    <location>
        <begin position="69"/>
        <end position="88"/>
    </location>
</feature>
<keyword evidence="1" id="KW-0472">Membrane</keyword>
<proteinExistence type="predicted"/>
<dbReference type="Proteomes" id="UP000507222">
    <property type="component" value="Unassembled WGS sequence"/>
</dbReference>
<evidence type="ECO:0000256" key="1">
    <source>
        <dbReference type="SAM" id="Phobius"/>
    </source>
</evidence>
<dbReference type="EMBL" id="CAEKKB010000004">
    <property type="protein sequence ID" value="CAB4306799.1"/>
    <property type="molecule type" value="Genomic_DNA"/>
</dbReference>
<evidence type="ECO:0000313" key="5">
    <source>
        <dbReference type="Proteomes" id="UP000507245"/>
    </source>
</evidence>
<evidence type="ECO:0000313" key="3">
    <source>
        <dbReference type="EMBL" id="CAB4306799.1"/>
    </source>
</evidence>
<evidence type="ECO:0000313" key="2">
    <source>
        <dbReference type="EMBL" id="CAB4276222.1"/>
    </source>
</evidence>
<organism evidence="2 4">
    <name type="scientific">Prunus armeniaca</name>
    <name type="common">Apricot</name>
    <name type="synonym">Armeniaca vulgaris</name>
    <dbReference type="NCBI Taxonomy" id="36596"/>
    <lineage>
        <taxon>Eukaryota</taxon>
        <taxon>Viridiplantae</taxon>
        <taxon>Streptophyta</taxon>
        <taxon>Embryophyta</taxon>
        <taxon>Tracheophyta</taxon>
        <taxon>Spermatophyta</taxon>
        <taxon>Magnoliopsida</taxon>
        <taxon>eudicotyledons</taxon>
        <taxon>Gunneridae</taxon>
        <taxon>Pentapetalae</taxon>
        <taxon>rosids</taxon>
        <taxon>fabids</taxon>
        <taxon>Rosales</taxon>
        <taxon>Rosaceae</taxon>
        <taxon>Amygdaloideae</taxon>
        <taxon>Amygdaleae</taxon>
        <taxon>Prunus</taxon>
    </lineage>
</organism>
<name>A0A6J5UJU7_PRUAR</name>
<accession>A0A6J5UJU7</accession>
<dbReference type="EMBL" id="CAEKDK010000004">
    <property type="protein sequence ID" value="CAB4276222.1"/>
    <property type="molecule type" value="Genomic_DNA"/>
</dbReference>
<keyword evidence="5" id="KW-1185">Reference proteome</keyword>
<evidence type="ECO:0000313" key="4">
    <source>
        <dbReference type="Proteomes" id="UP000507222"/>
    </source>
</evidence>
<keyword evidence="1" id="KW-0812">Transmembrane</keyword>
<reference evidence="2 4" key="2">
    <citation type="submission" date="2020-05" db="EMBL/GenBank/DDBJ databases">
        <authorList>
            <person name="Campoy J."/>
            <person name="Schneeberger K."/>
            <person name="Spophaly S."/>
        </authorList>
    </citation>
    <scope>NUCLEOTIDE SEQUENCE [LARGE SCALE GENOMIC DNA]</scope>
    <source>
        <strain evidence="2">PruArmRojPasFocal</strain>
    </source>
</reference>
<reference evidence="5" key="1">
    <citation type="journal article" date="2020" name="Genome Biol.">
        <title>Gamete binning: chromosome-level and haplotype-resolved genome assembly enabled by high-throughput single-cell sequencing of gamete genomes.</title>
        <authorList>
            <person name="Campoy J.A."/>
            <person name="Sun H."/>
            <person name="Goel M."/>
            <person name="Jiao W.-B."/>
            <person name="Folz-Donahue K."/>
            <person name="Wang N."/>
            <person name="Rubio M."/>
            <person name="Liu C."/>
            <person name="Kukat C."/>
            <person name="Ruiz D."/>
            <person name="Huettel B."/>
            <person name="Schneeberger K."/>
        </authorList>
    </citation>
    <scope>NUCLEOTIDE SEQUENCE [LARGE SCALE GENOMIC DNA]</scope>
    <source>
        <strain evidence="5">cv. Rojo Pasion</strain>
    </source>
</reference>
<keyword evidence="1" id="KW-1133">Transmembrane helix</keyword>
<gene>
    <name evidence="2" type="ORF">CURHAP_LOCUS25269</name>
    <name evidence="3" type="ORF">ORAREDHAP_LOCUS25096</name>
</gene>
<evidence type="ECO:0008006" key="6">
    <source>
        <dbReference type="Google" id="ProtNLM"/>
    </source>
</evidence>
<protein>
    <recommendedName>
        <fullName evidence="6">Transmembrane protein</fullName>
    </recommendedName>
</protein>
<dbReference type="Proteomes" id="UP000507245">
    <property type="component" value="Unassembled WGS sequence"/>
</dbReference>
<dbReference type="AlphaFoldDB" id="A0A6J5UJU7"/>